<evidence type="ECO:0000256" key="2">
    <source>
        <dbReference type="ARBA" id="ARBA00021549"/>
    </source>
</evidence>
<evidence type="ECO:0000256" key="9">
    <source>
        <dbReference type="ARBA" id="ARBA00025772"/>
    </source>
</evidence>
<feature type="transmembrane region" description="Helical" evidence="11">
    <location>
        <begin position="20"/>
        <end position="40"/>
    </location>
</feature>
<dbReference type="PROSITE" id="PS00409">
    <property type="entry name" value="PROKAR_NTER_METHYL"/>
    <property type="match status" value="1"/>
</dbReference>
<dbReference type="PRINTS" id="PR00885">
    <property type="entry name" value="BCTERIALGSPH"/>
</dbReference>
<dbReference type="Proteomes" id="UP000652430">
    <property type="component" value="Unassembled WGS sequence"/>
</dbReference>
<evidence type="ECO:0000256" key="10">
    <source>
        <dbReference type="ARBA" id="ARBA00030775"/>
    </source>
</evidence>
<keyword evidence="8 11" id="KW-0472">Membrane</keyword>
<dbReference type="InterPro" id="IPR012902">
    <property type="entry name" value="N_methyl_site"/>
</dbReference>
<evidence type="ECO:0000256" key="5">
    <source>
        <dbReference type="ARBA" id="ARBA00022519"/>
    </source>
</evidence>
<comment type="caution">
    <text evidence="13">The sequence shown here is derived from an EMBL/GenBank/DDBJ whole genome shotgun (WGS) entry which is preliminary data.</text>
</comment>
<organism evidence="13 14">
    <name type="scientific">Sphingomonas glacialis</name>
    <dbReference type="NCBI Taxonomy" id="658225"/>
    <lineage>
        <taxon>Bacteria</taxon>
        <taxon>Pseudomonadati</taxon>
        <taxon>Pseudomonadota</taxon>
        <taxon>Alphaproteobacteria</taxon>
        <taxon>Sphingomonadales</taxon>
        <taxon>Sphingomonadaceae</taxon>
        <taxon>Sphingomonas</taxon>
    </lineage>
</organism>
<comment type="similarity">
    <text evidence="9">Belongs to the GSP H family.</text>
</comment>
<dbReference type="InterPro" id="IPR002416">
    <property type="entry name" value="T2SS_protein-GspH"/>
</dbReference>
<dbReference type="SUPFAM" id="SSF54523">
    <property type="entry name" value="Pili subunits"/>
    <property type="match status" value="1"/>
</dbReference>
<reference evidence="14" key="1">
    <citation type="journal article" date="2019" name="Int. J. Syst. Evol. Microbiol.">
        <title>The Global Catalogue of Microorganisms (GCM) 10K type strain sequencing project: providing services to taxonomists for standard genome sequencing and annotation.</title>
        <authorList>
            <consortium name="The Broad Institute Genomics Platform"/>
            <consortium name="The Broad Institute Genome Sequencing Center for Infectious Disease"/>
            <person name="Wu L."/>
            <person name="Ma J."/>
        </authorList>
    </citation>
    <scope>NUCLEOTIDE SEQUENCE [LARGE SCALE GENOMIC DNA]</scope>
    <source>
        <strain evidence="14">CGMCC 1.8957</strain>
    </source>
</reference>
<comment type="subcellular location">
    <subcellularLocation>
        <location evidence="1">Cell inner membrane</location>
        <topology evidence="1">Single-pass membrane protein</topology>
    </subcellularLocation>
</comment>
<evidence type="ECO:0000313" key="13">
    <source>
        <dbReference type="EMBL" id="GHH08318.1"/>
    </source>
</evidence>
<dbReference type="InterPro" id="IPR022346">
    <property type="entry name" value="T2SS_GspH"/>
</dbReference>
<proteinExistence type="inferred from homology"/>
<feature type="domain" description="General secretion pathway GspH" evidence="12">
    <location>
        <begin position="50"/>
        <end position="152"/>
    </location>
</feature>
<evidence type="ECO:0000256" key="8">
    <source>
        <dbReference type="ARBA" id="ARBA00023136"/>
    </source>
</evidence>
<dbReference type="EMBL" id="BNAQ01000001">
    <property type="protein sequence ID" value="GHH08318.1"/>
    <property type="molecule type" value="Genomic_DNA"/>
</dbReference>
<dbReference type="Pfam" id="PF07963">
    <property type="entry name" value="N_methyl"/>
    <property type="match status" value="1"/>
</dbReference>
<dbReference type="Gene3D" id="3.55.40.10">
    <property type="entry name" value="minor pseudopilin epsh domain"/>
    <property type="match status" value="1"/>
</dbReference>
<keyword evidence="5" id="KW-0997">Cell inner membrane</keyword>
<evidence type="ECO:0000259" key="12">
    <source>
        <dbReference type="Pfam" id="PF12019"/>
    </source>
</evidence>
<keyword evidence="14" id="KW-1185">Reference proteome</keyword>
<evidence type="ECO:0000256" key="3">
    <source>
        <dbReference type="ARBA" id="ARBA00022475"/>
    </source>
</evidence>
<evidence type="ECO:0000313" key="14">
    <source>
        <dbReference type="Proteomes" id="UP000652430"/>
    </source>
</evidence>
<dbReference type="InterPro" id="IPR045584">
    <property type="entry name" value="Pilin-like"/>
</dbReference>
<keyword evidence="4" id="KW-0488">Methylation</keyword>
<evidence type="ECO:0000256" key="4">
    <source>
        <dbReference type="ARBA" id="ARBA00022481"/>
    </source>
</evidence>
<evidence type="ECO:0000256" key="6">
    <source>
        <dbReference type="ARBA" id="ARBA00022692"/>
    </source>
</evidence>
<sequence length="158" mass="16656">MPISAAGSKRRVSERGFTLIELMVVVTIIGLASAAVVFALPDPRGRLADEAARFATRTSAARDLAVVGAKPISVWVSQGGYGFDERVDGAWVAMAEKPLRVTQWGKGTHALPSGDGTRDRILFDSTGGTDRPLDVTLERSGQSVVVHVGNDGKVRIGG</sequence>
<keyword evidence="6 11" id="KW-0812">Transmembrane</keyword>
<accession>A0ABQ3L8X0</accession>
<protein>
    <recommendedName>
        <fullName evidence="2">Type II secretion system protein H</fullName>
    </recommendedName>
    <alternativeName>
        <fullName evidence="10">General secretion pathway protein H</fullName>
    </alternativeName>
</protein>
<keyword evidence="7 11" id="KW-1133">Transmembrane helix</keyword>
<keyword evidence="3" id="KW-1003">Cell membrane</keyword>
<evidence type="ECO:0000256" key="1">
    <source>
        <dbReference type="ARBA" id="ARBA00004377"/>
    </source>
</evidence>
<evidence type="ECO:0000256" key="7">
    <source>
        <dbReference type="ARBA" id="ARBA00022989"/>
    </source>
</evidence>
<dbReference type="NCBIfam" id="TIGR02532">
    <property type="entry name" value="IV_pilin_GFxxxE"/>
    <property type="match status" value="1"/>
</dbReference>
<evidence type="ECO:0000256" key="11">
    <source>
        <dbReference type="SAM" id="Phobius"/>
    </source>
</evidence>
<gene>
    <name evidence="13" type="ORF">GCM10008023_03560</name>
</gene>
<name>A0ABQ3L8X0_9SPHN</name>
<dbReference type="Pfam" id="PF12019">
    <property type="entry name" value="GspH"/>
    <property type="match status" value="1"/>
</dbReference>
<dbReference type="RefSeq" id="WP_189674866.1">
    <property type="nucleotide sequence ID" value="NZ_BNAQ01000001.1"/>
</dbReference>